<dbReference type="Gene3D" id="3.10.290.10">
    <property type="entry name" value="RNA-binding S4 domain"/>
    <property type="match status" value="1"/>
</dbReference>
<dbReference type="Pfam" id="PF13275">
    <property type="entry name" value="S4_2"/>
    <property type="match status" value="1"/>
</dbReference>
<dbReference type="EMBL" id="SIHJ01000001">
    <property type="protein sequence ID" value="TWT38038.1"/>
    <property type="molecule type" value="Genomic_DNA"/>
</dbReference>
<dbReference type="RefSeq" id="WP_146565330.1">
    <property type="nucleotide sequence ID" value="NZ_SIHJ01000001.1"/>
</dbReference>
<proteinExistence type="predicted"/>
<sequence length="68" mass="7483">MSDDQEPTIHLDQFLKAHGLVATGGQAKVVIQGGEVLLNGQVETRRRKQLRQGDVVGFDGEEYTVEFA</sequence>
<evidence type="ECO:0000313" key="3">
    <source>
        <dbReference type="Proteomes" id="UP000316714"/>
    </source>
</evidence>
<comment type="caution">
    <text evidence="2">The sequence shown here is derived from an EMBL/GenBank/DDBJ whole genome shotgun (WGS) entry which is preliminary data.</text>
</comment>
<dbReference type="PROSITE" id="PS50889">
    <property type="entry name" value="S4"/>
    <property type="match status" value="1"/>
</dbReference>
<keyword evidence="1" id="KW-0694">RNA-binding</keyword>
<reference evidence="2 3" key="1">
    <citation type="submission" date="2019-02" db="EMBL/GenBank/DDBJ databases">
        <title>Deep-cultivation of Planctomycetes and their phenomic and genomic characterization uncovers novel biology.</title>
        <authorList>
            <person name="Wiegand S."/>
            <person name="Jogler M."/>
            <person name="Boedeker C."/>
            <person name="Pinto D."/>
            <person name="Vollmers J."/>
            <person name="Rivas-Marin E."/>
            <person name="Kohn T."/>
            <person name="Peeters S.H."/>
            <person name="Heuer A."/>
            <person name="Rast P."/>
            <person name="Oberbeckmann S."/>
            <person name="Bunk B."/>
            <person name="Jeske O."/>
            <person name="Meyerdierks A."/>
            <person name="Storesund J.E."/>
            <person name="Kallscheuer N."/>
            <person name="Luecker S."/>
            <person name="Lage O.M."/>
            <person name="Pohl T."/>
            <person name="Merkel B.J."/>
            <person name="Hornburger P."/>
            <person name="Mueller R.-W."/>
            <person name="Bruemmer F."/>
            <person name="Labrenz M."/>
            <person name="Spormann A.M."/>
            <person name="Op Den Camp H."/>
            <person name="Overmann J."/>
            <person name="Amann R."/>
            <person name="Jetten M.S.M."/>
            <person name="Mascher T."/>
            <person name="Medema M.H."/>
            <person name="Devos D.P."/>
            <person name="Kaster A.-K."/>
            <person name="Ovreas L."/>
            <person name="Rohde M."/>
            <person name="Galperin M.Y."/>
            <person name="Jogler C."/>
        </authorList>
    </citation>
    <scope>NUCLEOTIDE SEQUENCE [LARGE SCALE GENOMIC DNA]</scope>
    <source>
        <strain evidence="2 3">KOR34</strain>
    </source>
</reference>
<evidence type="ECO:0000313" key="2">
    <source>
        <dbReference type="EMBL" id="TWT38038.1"/>
    </source>
</evidence>
<dbReference type="Proteomes" id="UP000316714">
    <property type="component" value="Unassembled WGS sequence"/>
</dbReference>
<dbReference type="InterPro" id="IPR036986">
    <property type="entry name" value="S4_RNA-bd_sf"/>
</dbReference>
<dbReference type="GO" id="GO:0003723">
    <property type="term" value="F:RNA binding"/>
    <property type="evidence" value="ECO:0007669"/>
    <property type="project" value="UniProtKB-KW"/>
</dbReference>
<evidence type="ECO:0000256" key="1">
    <source>
        <dbReference type="PROSITE-ProRule" id="PRU00182"/>
    </source>
</evidence>
<dbReference type="AlphaFoldDB" id="A0A5C5VHF1"/>
<protein>
    <submittedName>
        <fullName evidence="2">Ribosome-associated protein</fullName>
    </submittedName>
</protein>
<keyword evidence="3" id="KW-1185">Reference proteome</keyword>
<name>A0A5C5VHF1_9BACT</name>
<organism evidence="2 3">
    <name type="scientific">Posidoniimonas corsicana</name>
    <dbReference type="NCBI Taxonomy" id="1938618"/>
    <lineage>
        <taxon>Bacteria</taxon>
        <taxon>Pseudomonadati</taxon>
        <taxon>Planctomycetota</taxon>
        <taxon>Planctomycetia</taxon>
        <taxon>Pirellulales</taxon>
        <taxon>Lacipirellulaceae</taxon>
        <taxon>Posidoniimonas</taxon>
    </lineage>
</organism>
<dbReference type="OrthoDB" id="9811532at2"/>
<dbReference type="SUPFAM" id="SSF55174">
    <property type="entry name" value="Alpha-L RNA-binding motif"/>
    <property type="match status" value="1"/>
</dbReference>
<dbReference type="CDD" id="cd00165">
    <property type="entry name" value="S4"/>
    <property type="match status" value="1"/>
</dbReference>
<gene>
    <name evidence="2" type="ORF">KOR34_30060</name>
</gene>
<accession>A0A5C5VHF1</accession>